<comment type="subcellular location">
    <subcellularLocation>
        <location evidence="1">Cell membrane</location>
        <topology evidence="1">Multi-pass membrane protein</topology>
    </subcellularLocation>
</comment>
<dbReference type="PANTHER" id="PTHR11662">
    <property type="entry name" value="SOLUTE CARRIER FAMILY 17"/>
    <property type="match status" value="1"/>
</dbReference>
<feature type="transmembrane region" description="Helical" evidence="6">
    <location>
        <begin position="93"/>
        <end position="114"/>
    </location>
</feature>
<accession>B4RFW3</accession>
<organism evidence="8 9">
    <name type="scientific">Phenylobacterium zucineum (strain HLK1)</name>
    <dbReference type="NCBI Taxonomy" id="450851"/>
    <lineage>
        <taxon>Bacteria</taxon>
        <taxon>Pseudomonadati</taxon>
        <taxon>Pseudomonadota</taxon>
        <taxon>Alphaproteobacteria</taxon>
        <taxon>Caulobacterales</taxon>
        <taxon>Caulobacteraceae</taxon>
        <taxon>Phenylobacterium</taxon>
    </lineage>
</organism>
<keyword evidence="5 6" id="KW-0472">Membrane</keyword>
<dbReference type="InterPro" id="IPR036259">
    <property type="entry name" value="MFS_trans_sf"/>
</dbReference>
<dbReference type="STRING" id="450851.PHZ_c2366"/>
<keyword evidence="4 6" id="KW-1133">Transmembrane helix</keyword>
<dbReference type="GO" id="GO:0005886">
    <property type="term" value="C:plasma membrane"/>
    <property type="evidence" value="ECO:0007669"/>
    <property type="project" value="UniProtKB-SubCell"/>
</dbReference>
<protein>
    <submittedName>
        <fullName evidence="8">Permease of the major facilitator superfamily</fullName>
    </submittedName>
</protein>
<evidence type="ECO:0000256" key="5">
    <source>
        <dbReference type="ARBA" id="ARBA00023136"/>
    </source>
</evidence>
<evidence type="ECO:0000256" key="3">
    <source>
        <dbReference type="ARBA" id="ARBA00022692"/>
    </source>
</evidence>
<dbReference type="KEGG" id="pzu:PHZ_c2366"/>
<feature type="transmembrane region" description="Helical" evidence="6">
    <location>
        <begin position="120"/>
        <end position="140"/>
    </location>
</feature>
<keyword evidence="9" id="KW-1185">Reference proteome</keyword>
<keyword evidence="3 6" id="KW-0812">Transmembrane</keyword>
<feature type="transmembrane region" description="Helical" evidence="6">
    <location>
        <begin position="251"/>
        <end position="268"/>
    </location>
</feature>
<dbReference type="InterPro" id="IPR050382">
    <property type="entry name" value="MFS_Na/Anion_cotransporter"/>
</dbReference>
<proteinExistence type="predicted"/>
<evidence type="ECO:0000256" key="1">
    <source>
        <dbReference type="ARBA" id="ARBA00004651"/>
    </source>
</evidence>
<dbReference type="EMBL" id="CP000747">
    <property type="protein sequence ID" value="ACG78776.1"/>
    <property type="molecule type" value="Genomic_DNA"/>
</dbReference>
<feature type="transmembrane region" description="Helical" evidence="6">
    <location>
        <begin position="340"/>
        <end position="360"/>
    </location>
</feature>
<dbReference type="PROSITE" id="PS50850">
    <property type="entry name" value="MFS"/>
    <property type="match status" value="1"/>
</dbReference>
<gene>
    <name evidence="8" type="ordered locus">PHZ_c2366</name>
</gene>
<dbReference type="InterPro" id="IPR000849">
    <property type="entry name" value="Sugar_P_transporter"/>
</dbReference>
<evidence type="ECO:0000256" key="4">
    <source>
        <dbReference type="ARBA" id="ARBA00022989"/>
    </source>
</evidence>
<evidence type="ECO:0000313" key="8">
    <source>
        <dbReference type="EMBL" id="ACG78776.1"/>
    </source>
</evidence>
<name>B4RFW3_PHEZH</name>
<reference evidence="8 9" key="1">
    <citation type="journal article" date="2008" name="BMC Genomics">
        <title>Complete genome of Phenylobacterium zucineum - a novel facultative intracellular bacterium isolated from human erythroleukemia cell line K562.</title>
        <authorList>
            <person name="Luo Y."/>
            <person name="Xu X."/>
            <person name="Ding Z."/>
            <person name="Liu Z."/>
            <person name="Zhang B."/>
            <person name="Yan Z."/>
            <person name="Sun J."/>
            <person name="Hu S."/>
            <person name="Hu X."/>
        </authorList>
    </citation>
    <scope>NUCLEOTIDE SEQUENCE [LARGE SCALE GENOMIC DNA]</scope>
    <source>
        <strain evidence="8 9">HLK1</strain>
    </source>
</reference>
<evidence type="ECO:0000259" key="7">
    <source>
        <dbReference type="PROSITE" id="PS50850"/>
    </source>
</evidence>
<dbReference type="HOGENOM" id="CLU_001265_5_1_5"/>
<dbReference type="Pfam" id="PF07690">
    <property type="entry name" value="MFS_1"/>
    <property type="match status" value="1"/>
</dbReference>
<dbReference type="InterPro" id="IPR011701">
    <property type="entry name" value="MFS"/>
</dbReference>
<dbReference type="GO" id="GO:0022857">
    <property type="term" value="F:transmembrane transporter activity"/>
    <property type="evidence" value="ECO:0007669"/>
    <property type="project" value="InterPro"/>
</dbReference>
<dbReference type="PANTHER" id="PTHR11662:SF399">
    <property type="entry name" value="FI19708P1-RELATED"/>
    <property type="match status" value="1"/>
</dbReference>
<evidence type="ECO:0000256" key="6">
    <source>
        <dbReference type="SAM" id="Phobius"/>
    </source>
</evidence>
<keyword evidence="2" id="KW-1003">Cell membrane</keyword>
<feature type="transmembrane region" description="Helical" evidence="6">
    <location>
        <begin position="274"/>
        <end position="297"/>
    </location>
</feature>
<feature type="domain" description="Major facilitator superfamily (MFS) profile" evidence="7">
    <location>
        <begin position="1"/>
        <end position="366"/>
    </location>
</feature>
<dbReference type="Proteomes" id="UP000001868">
    <property type="component" value="Chromosome"/>
</dbReference>
<dbReference type="InterPro" id="IPR020846">
    <property type="entry name" value="MFS_dom"/>
</dbReference>
<dbReference type="eggNOG" id="COG2271">
    <property type="taxonomic scope" value="Bacteria"/>
</dbReference>
<sequence length="373" mass="40342">MARSRPIVVISIWVAPFARGCSTTSTSLALRCREREPSTPSAFTAVTGAATTLMQLLVVRLLFGVGEGAFPAASFKTIAAWFPKKERATASAVMLTANTLGAALSPLIVVGIMATWGWRAVFFVLLIPGILVSILFWLVVKDRPSEVRSVTEQELNEIEGDDAPGEVEGAQRRTLKDILTPEIWKYFFAFFIFDIAYWGFTSWLPTYLVQARGFSMVEMGAAASLPFIVGAVGRVGGGWLSDRFFKDNRRILVIGTQVCSALFLYLTFVATSTWALILCQTAAGFFLSVFLSSFWALPMSTIPKRDMGLATGFINTGGQIGGLISPLCIGALLQVADGDFGTTFIFLVACILVSLVIVLMMGKRPRAAAEVGV</sequence>
<evidence type="ECO:0000313" key="9">
    <source>
        <dbReference type="Proteomes" id="UP000001868"/>
    </source>
</evidence>
<dbReference type="SUPFAM" id="SSF103473">
    <property type="entry name" value="MFS general substrate transporter"/>
    <property type="match status" value="1"/>
</dbReference>
<dbReference type="Gene3D" id="1.20.1250.20">
    <property type="entry name" value="MFS general substrate transporter like domains"/>
    <property type="match status" value="2"/>
</dbReference>
<dbReference type="PIRSF" id="PIRSF002808">
    <property type="entry name" value="Hexose_phosphate_transp"/>
    <property type="match status" value="1"/>
</dbReference>
<dbReference type="AlphaFoldDB" id="B4RFW3"/>
<feature type="transmembrane region" description="Helical" evidence="6">
    <location>
        <begin position="183"/>
        <end position="200"/>
    </location>
</feature>
<feature type="transmembrane region" description="Helical" evidence="6">
    <location>
        <begin position="309"/>
        <end position="334"/>
    </location>
</feature>
<evidence type="ECO:0000256" key="2">
    <source>
        <dbReference type="ARBA" id="ARBA00022475"/>
    </source>
</evidence>
<feature type="transmembrane region" description="Helical" evidence="6">
    <location>
        <begin position="220"/>
        <end position="239"/>
    </location>
</feature>